<gene>
    <name evidence="1" type="ORF">ACFPPD_04960</name>
</gene>
<name>A0ABW0LQ87_9BACL</name>
<evidence type="ECO:0000313" key="1">
    <source>
        <dbReference type="EMBL" id="MFC5468060.1"/>
    </source>
</evidence>
<keyword evidence="2" id="KW-1185">Reference proteome</keyword>
<reference evidence="2" key="1">
    <citation type="journal article" date="2019" name="Int. J. Syst. Evol. Microbiol.">
        <title>The Global Catalogue of Microorganisms (GCM) 10K type strain sequencing project: providing services to taxonomists for standard genome sequencing and annotation.</title>
        <authorList>
            <consortium name="The Broad Institute Genomics Platform"/>
            <consortium name="The Broad Institute Genome Sequencing Center for Infectious Disease"/>
            <person name="Wu L."/>
            <person name="Ma J."/>
        </authorList>
    </citation>
    <scope>NUCLEOTIDE SEQUENCE [LARGE SCALE GENOMIC DNA]</scope>
    <source>
        <strain evidence="2">CCUG 57113</strain>
    </source>
</reference>
<protein>
    <submittedName>
        <fullName evidence="1">Uncharacterized protein</fullName>
    </submittedName>
</protein>
<dbReference type="Proteomes" id="UP001596105">
    <property type="component" value="Unassembled WGS sequence"/>
</dbReference>
<dbReference type="EMBL" id="JBHSMH010000007">
    <property type="protein sequence ID" value="MFC5468060.1"/>
    <property type="molecule type" value="Genomic_DNA"/>
</dbReference>
<evidence type="ECO:0000313" key="2">
    <source>
        <dbReference type="Proteomes" id="UP001596105"/>
    </source>
</evidence>
<sequence length="140" mass="16150">MSIVKISIDTNFHYYGSTRPTISPFVIAQFNLHAGDVVIGFQDDQEWEGIIGFDPTYPEEMEWYLDLNCSKEYSVSKEREEGRDEGRRAAYPIGEISGEVAVVTEMLSDGMEIEKVIKYTRLSRTRLENIQRRLSESNEE</sequence>
<organism evidence="1 2">
    <name type="scientific">Cohnella suwonensis</name>
    <dbReference type="NCBI Taxonomy" id="696072"/>
    <lineage>
        <taxon>Bacteria</taxon>
        <taxon>Bacillati</taxon>
        <taxon>Bacillota</taxon>
        <taxon>Bacilli</taxon>
        <taxon>Bacillales</taxon>
        <taxon>Paenibacillaceae</taxon>
        <taxon>Cohnella</taxon>
    </lineage>
</organism>
<dbReference type="RefSeq" id="WP_209746383.1">
    <property type="nucleotide sequence ID" value="NZ_JBHSMH010000007.1"/>
</dbReference>
<proteinExistence type="predicted"/>
<comment type="caution">
    <text evidence="1">The sequence shown here is derived from an EMBL/GenBank/DDBJ whole genome shotgun (WGS) entry which is preliminary data.</text>
</comment>
<accession>A0ABW0LQ87</accession>